<evidence type="ECO:0000256" key="1">
    <source>
        <dbReference type="SAM" id="MobiDB-lite"/>
    </source>
</evidence>
<proteinExistence type="predicted"/>
<dbReference type="EMBL" id="JANIIK010000114">
    <property type="protein sequence ID" value="KAJ3590018.1"/>
    <property type="molecule type" value="Genomic_DNA"/>
</dbReference>
<comment type="caution">
    <text evidence="2">The sequence shown here is derived from an EMBL/GenBank/DDBJ whole genome shotgun (WGS) entry which is preliminary data.</text>
</comment>
<gene>
    <name evidence="2" type="ORF">NHX12_007975</name>
</gene>
<keyword evidence="3" id="KW-1185">Reference proteome</keyword>
<name>A0A9Q0DKG0_9TELE</name>
<protein>
    <submittedName>
        <fullName evidence="2">Uncharacterized protein</fullName>
    </submittedName>
</protein>
<evidence type="ECO:0000313" key="2">
    <source>
        <dbReference type="EMBL" id="KAJ3590018.1"/>
    </source>
</evidence>
<sequence>GEGLGVLDRARVEHDEDSRNKQGGEERNNRIASAVIHNHHGNGLLDARSLSGPRPDVENVKCHGSVSVTIKRLLRGTIPRGSRERSHIQFPPFSEQPRTQVCKE</sequence>
<feature type="non-terminal residue" evidence="2">
    <location>
        <position position="104"/>
    </location>
</feature>
<feature type="region of interest" description="Disordered" evidence="1">
    <location>
        <begin position="1"/>
        <end position="31"/>
    </location>
</feature>
<organism evidence="2 3">
    <name type="scientific">Muraenolepis orangiensis</name>
    <name type="common">Patagonian moray cod</name>
    <dbReference type="NCBI Taxonomy" id="630683"/>
    <lineage>
        <taxon>Eukaryota</taxon>
        <taxon>Metazoa</taxon>
        <taxon>Chordata</taxon>
        <taxon>Craniata</taxon>
        <taxon>Vertebrata</taxon>
        <taxon>Euteleostomi</taxon>
        <taxon>Actinopterygii</taxon>
        <taxon>Neopterygii</taxon>
        <taxon>Teleostei</taxon>
        <taxon>Neoteleostei</taxon>
        <taxon>Acanthomorphata</taxon>
        <taxon>Zeiogadaria</taxon>
        <taxon>Gadariae</taxon>
        <taxon>Gadiformes</taxon>
        <taxon>Muraenolepidoidei</taxon>
        <taxon>Muraenolepididae</taxon>
        <taxon>Muraenolepis</taxon>
    </lineage>
</organism>
<feature type="non-terminal residue" evidence="2">
    <location>
        <position position="1"/>
    </location>
</feature>
<feature type="compositionally biased region" description="Basic and acidic residues" evidence="1">
    <location>
        <begin position="8"/>
        <end position="29"/>
    </location>
</feature>
<accession>A0A9Q0DKG0</accession>
<reference evidence="2" key="1">
    <citation type="submission" date="2022-07" db="EMBL/GenBank/DDBJ databases">
        <title>Chromosome-level genome of Muraenolepis orangiensis.</title>
        <authorList>
            <person name="Kim J."/>
        </authorList>
    </citation>
    <scope>NUCLEOTIDE SEQUENCE</scope>
    <source>
        <strain evidence="2">KU_S4_2022</strain>
        <tissue evidence="2">Muscle</tissue>
    </source>
</reference>
<dbReference type="Proteomes" id="UP001148018">
    <property type="component" value="Unassembled WGS sequence"/>
</dbReference>
<dbReference type="AlphaFoldDB" id="A0A9Q0DKG0"/>
<feature type="region of interest" description="Disordered" evidence="1">
    <location>
        <begin position="77"/>
        <end position="104"/>
    </location>
</feature>
<evidence type="ECO:0000313" key="3">
    <source>
        <dbReference type="Proteomes" id="UP001148018"/>
    </source>
</evidence>